<evidence type="ECO:0000313" key="8">
    <source>
        <dbReference type="EMBL" id="MFC5285516.1"/>
    </source>
</evidence>
<evidence type="ECO:0000256" key="1">
    <source>
        <dbReference type="ARBA" id="ARBA00004651"/>
    </source>
</evidence>
<keyword evidence="3" id="KW-1003">Cell membrane</keyword>
<accession>A0ABW0EHP8</accession>
<comment type="subcellular location">
    <subcellularLocation>
        <location evidence="1">Cell membrane</location>
        <topology evidence="1">Multi-pass membrane protein</topology>
    </subcellularLocation>
</comment>
<reference evidence="9" key="1">
    <citation type="journal article" date="2019" name="Int. J. Syst. Evol. Microbiol.">
        <title>The Global Catalogue of Microorganisms (GCM) 10K type strain sequencing project: providing services to taxonomists for standard genome sequencing and annotation.</title>
        <authorList>
            <consortium name="The Broad Institute Genomics Platform"/>
            <consortium name="The Broad Institute Genome Sequencing Center for Infectious Disease"/>
            <person name="Wu L."/>
            <person name="Ma J."/>
        </authorList>
    </citation>
    <scope>NUCLEOTIDE SEQUENCE [LARGE SCALE GENOMIC DNA]</scope>
    <source>
        <strain evidence="9">CCUG 59778</strain>
    </source>
</reference>
<evidence type="ECO:0000256" key="7">
    <source>
        <dbReference type="SAM" id="Phobius"/>
    </source>
</evidence>
<comment type="caution">
    <text evidence="8">The sequence shown here is derived from an EMBL/GenBank/DDBJ whole genome shotgun (WGS) entry which is preliminary data.</text>
</comment>
<feature type="transmembrane region" description="Helical" evidence="7">
    <location>
        <begin position="104"/>
        <end position="125"/>
    </location>
</feature>
<evidence type="ECO:0000313" key="9">
    <source>
        <dbReference type="Proteomes" id="UP001596157"/>
    </source>
</evidence>
<feature type="transmembrane region" description="Helical" evidence="7">
    <location>
        <begin position="46"/>
        <end position="66"/>
    </location>
</feature>
<dbReference type="RefSeq" id="WP_378242526.1">
    <property type="nucleotide sequence ID" value="NZ_JBHSKF010000001.1"/>
</dbReference>
<dbReference type="PANTHER" id="PTHR33452">
    <property type="entry name" value="OXIDOREDUCTASE CATD-RELATED"/>
    <property type="match status" value="1"/>
</dbReference>
<evidence type="ECO:0000256" key="5">
    <source>
        <dbReference type="ARBA" id="ARBA00022989"/>
    </source>
</evidence>
<keyword evidence="9" id="KW-1185">Reference proteome</keyword>
<gene>
    <name evidence="8" type="ORF">ACFPM7_00485</name>
</gene>
<feature type="transmembrane region" description="Helical" evidence="7">
    <location>
        <begin position="73"/>
        <end position="92"/>
    </location>
</feature>
<keyword evidence="5 7" id="KW-1133">Transmembrane helix</keyword>
<feature type="transmembrane region" description="Helical" evidence="7">
    <location>
        <begin position="14"/>
        <end position="34"/>
    </location>
</feature>
<dbReference type="Proteomes" id="UP001596157">
    <property type="component" value="Unassembled WGS sequence"/>
</dbReference>
<evidence type="ECO:0000256" key="3">
    <source>
        <dbReference type="ARBA" id="ARBA00022475"/>
    </source>
</evidence>
<protein>
    <submittedName>
        <fullName evidence="8">DoxX family protein</fullName>
    </submittedName>
</protein>
<proteinExistence type="inferred from homology"/>
<evidence type="ECO:0000256" key="2">
    <source>
        <dbReference type="ARBA" id="ARBA00006679"/>
    </source>
</evidence>
<dbReference type="InterPro" id="IPR032808">
    <property type="entry name" value="DoxX"/>
</dbReference>
<organism evidence="8 9">
    <name type="scientific">Actinokineospora guangxiensis</name>
    <dbReference type="NCBI Taxonomy" id="1490288"/>
    <lineage>
        <taxon>Bacteria</taxon>
        <taxon>Bacillati</taxon>
        <taxon>Actinomycetota</taxon>
        <taxon>Actinomycetes</taxon>
        <taxon>Pseudonocardiales</taxon>
        <taxon>Pseudonocardiaceae</taxon>
        <taxon>Actinokineospora</taxon>
    </lineage>
</organism>
<dbReference type="InterPro" id="IPR051907">
    <property type="entry name" value="DoxX-like_oxidoreductase"/>
</dbReference>
<dbReference type="Pfam" id="PF07681">
    <property type="entry name" value="DoxX"/>
    <property type="match status" value="1"/>
</dbReference>
<comment type="similarity">
    <text evidence="2">Belongs to the DoxX family.</text>
</comment>
<dbReference type="EMBL" id="JBHSKF010000001">
    <property type="protein sequence ID" value="MFC5285516.1"/>
    <property type="molecule type" value="Genomic_DNA"/>
</dbReference>
<keyword evidence="4 7" id="KW-0812">Transmembrane</keyword>
<keyword evidence="6 7" id="KW-0472">Membrane</keyword>
<sequence length="148" mass="15668">MVLLDKAKPHVQELFRIVVGLLFTLHGTATLFSFMGSPRSGSAPDIGAWPGWWAAMIQLIAGALVLVGLGTRIAALLCSGSMAYAYFVAHQPQDLSPLTNGGELSALFCWAFLLIAVVGPGRYALDTAIAKYRSAAARESDDAYLAPA</sequence>
<evidence type="ECO:0000256" key="6">
    <source>
        <dbReference type="ARBA" id="ARBA00023136"/>
    </source>
</evidence>
<name>A0ABW0EHP8_9PSEU</name>
<evidence type="ECO:0000256" key="4">
    <source>
        <dbReference type="ARBA" id="ARBA00022692"/>
    </source>
</evidence>
<dbReference type="PANTHER" id="PTHR33452:SF4">
    <property type="entry name" value="BLL4328 PROTEIN"/>
    <property type="match status" value="1"/>
</dbReference>